<sequence length="121" mass="13897">PDYFLTVTLPWTFGMLLFLFVFLYAMRTDGCVYRRLTHSYTPPAVRQQLAEEERRERQEETERTATNAWESERARWRSQRSPRPDASTDAVSSSSSGPAPTVSWAERPAAKRSRGQGRGAR</sequence>
<evidence type="ECO:0000256" key="1">
    <source>
        <dbReference type="SAM" id="MobiDB-lite"/>
    </source>
</evidence>
<dbReference type="AlphaFoldDB" id="A0A6P8YXV4"/>
<keyword evidence="3" id="KW-1185">Reference proteome</keyword>
<feature type="transmembrane region" description="Helical" evidence="2">
    <location>
        <begin position="6"/>
        <end position="26"/>
    </location>
</feature>
<feature type="region of interest" description="Disordered" evidence="1">
    <location>
        <begin position="45"/>
        <end position="121"/>
    </location>
</feature>
<dbReference type="RefSeq" id="XP_034239067.1">
    <property type="nucleotide sequence ID" value="XM_034383176.1"/>
</dbReference>
<accession>A0A6P8YXV4</accession>
<evidence type="ECO:0000313" key="3">
    <source>
        <dbReference type="Proteomes" id="UP000515158"/>
    </source>
</evidence>
<reference evidence="4" key="1">
    <citation type="submission" date="2025-08" db="UniProtKB">
        <authorList>
            <consortium name="RefSeq"/>
        </authorList>
    </citation>
    <scope>IDENTIFICATION</scope>
    <source>
        <tissue evidence="4">Total insect</tissue>
    </source>
</reference>
<organism evidence="4">
    <name type="scientific">Thrips palmi</name>
    <name type="common">Melon thrips</name>
    <dbReference type="NCBI Taxonomy" id="161013"/>
    <lineage>
        <taxon>Eukaryota</taxon>
        <taxon>Metazoa</taxon>
        <taxon>Ecdysozoa</taxon>
        <taxon>Arthropoda</taxon>
        <taxon>Hexapoda</taxon>
        <taxon>Insecta</taxon>
        <taxon>Pterygota</taxon>
        <taxon>Neoptera</taxon>
        <taxon>Paraneoptera</taxon>
        <taxon>Thysanoptera</taxon>
        <taxon>Terebrantia</taxon>
        <taxon>Thripoidea</taxon>
        <taxon>Thripidae</taxon>
        <taxon>Thrips</taxon>
    </lineage>
</organism>
<dbReference type="Proteomes" id="UP000515158">
    <property type="component" value="Unplaced"/>
</dbReference>
<evidence type="ECO:0000256" key="2">
    <source>
        <dbReference type="SAM" id="Phobius"/>
    </source>
</evidence>
<dbReference type="InParanoid" id="A0A6P8YXV4"/>
<dbReference type="KEGG" id="tpal:117643989"/>
<feature type="compositionally biased region" description="Basic and acidic residues" evidence="1">
    <location>
        <begin position="49"/>
        <end position="63"/>
    </location>
</feature>
<gene>
    <name evidence="4" type="primary">LOC117643989</name>
</gene>
<proteinExistence type="predicted"/>
<dbReference type="GeneID" id="117643989"/>
<keyword evidence="2" id="KW-1133">Transmembrane helix</keyword>
<evidence type="ECO:0000313" key="4">
    <source>
        <dbReference type="RefSeq" id="XP_034239067.1"/>
    </source>
</evidence>
<feature type="compositionally biased region" description="Basic residues" evidence="1">
    <location>
        <begin position="110"/>
        <end position="121"/>
    </location>
</feature>
<keyword evidence="2" id="KW-0472">Membrane</keyword>
<protein>
    <submittedName>
        <fullName evidence="4">Uncharacterized protein LOC117643989</fullName>
    </submittedName>
</protein>
<name>A0A6P8YXV4_THRPL</name>
<keyword evidence="2" id="KW-0812">Transmembrane</keyword>
<feature type="non-terminal residue" evidence="4">
    <location>
        <position position="1"/>
    </location>
</feature>
<feature type="compositionally biased region" description="Low complexity" evidence="1">
    <location>
        <begin position="84"/>
        <end position="103"/>
    </location>
</feature>